<proteinExistence type="predicted"/>
<keyword evidence="2" id="KW-0808">Transferase</keyword>
<dbReference type="GO" id="GO:0016747">
    <property type="term" value="F:acyltransferase activity, transferring groups other than amino-acyl groups"/>
    <property type="evidence" value="ECO:0007669"/>
    <property type="project" value="InterPro"/>
</dbReference>
<dbReference type="InterPro" id="IPR016181">
    <property type="entry name" value="Acyl_CoA_acyltransferase"/>
</dbReference>
<protein>
    <submittedName>
        <fullName evidence="2">Acetyltransferase, GNAT family</fullName>
    </submittedName>
</protein>
<accession>A0A3G9G9C1</accession>
<reference evidence="3" key="1">
    <citation type="journal article" date="2017" name="Biotechnol. Biofuels">
        <title>Evaluation of environmental bacterial communities as a factor affecting the growth of duckweed Lemna minor.</title>
        <authorList>
            <person name="Ishizawa H."/>
            <person name="Kuroda M."/>
            <person name="Morikawa M."/>
            <person name="Ike M."/>
        </authorList>
    </citation>
    <scope>NUCLEOTIDE SEQUENCE [LARGE SCALE GENOMIC DNA]</scope>
    <source>
        <strain evidence="3">M6</strain>
    </source>
</reference>
<dbReference type="InterPro" id="IPR000182">
    <property type="entry name" value="GNAT_dom"/>
</dbReference>
<evidence type="ECO:0000259" key="1">
    <source>
        <dbReference type="PROSITE" id="PS51186"/>
    </source>
</evidence>
<organism evidence="2 3">
    <name type="scientific">Asticcacaulis excentricus</name>
    <dbReference type="NCBI Taxonomy" id="78587"/>
    <lineage>
        <taxon>Bacteria</taxon>
        <taxon>Pseudomonadati</taxon>
        <taxon>Pseudomonadota</taxon>
        <taxon>Alphaproteobacteria</taxon>
        <taxon>Caulobacterales</taxon>
        <taxon>Caulobacteraceae</taxon>
        <taxon>Asticcacaulis</taxon>
    </lineage>
</organism>
<dbReference type="Proteomes" id="UP000278756">
    <property type="component" value="Chromosome 1"/>
</dbReference>
<dbReference type="RefSeq" id="WP_172961163.1">
    <property type="nucleotide sequence ID" value="NZ_AP018827.1"/>
</dbReference>
<dbReference type="CDD" id="cd04301">
    <property type="entry name" value="NAT_SF"/>
    <property type="match status" value="1"/>
</dbReference>
<dbReference type="Gene3D" id="3.40.630.30">
    <property type="match status" value="1"/>
</dbReference>
<sequence length="210" mass="22775">MIIRTPEAHGFTGSHPAVAGLKREDLRAGRSGYAVQTKRLYLSPLCLDDVDDVKAIFGHQSVARMTHAIAHPFREADARAYVEKARHNSSPRLPVFGIRDADETLIGVVGLERTTCGQPSGLHQFGPSVGICIAPEHQGQGFGVEALEGLIGYAERFGGHRVLHAAHFADNAASARMLARAGFLYTGRRTPETSLARQGPHEALHMIRLL</sequence>
<name>A0A3G9G9C1_9CAUL</name>
<dbReference type="PANTHER" id="PTHR43792">
    <property type="entry name" value="GNAT FAMILY, PUTATIVE (AFU_ORTHOLOGUE AFUA_3G00765)-RELATED-RELATED"/>
    <property type="match status" value="1"/>
</dbReference>
<reference evidence="3" key="2">
    <citation type="journal article" date="2017" name="Plant Physiol. Biochem.">
        <title>Differential oxidative and antioxidative response of duckweed Lemna minor toward plant growth promoting/inhibiting bacteria.</title>
        <authorList>
            <person name="Ishizawa H."/>
            <person name="Kuroda M."/>
            <person name="Morikawa M."/>
            <person name="Ike M."/>
        </authorList>
    </citation>
    <scope>NUCLEOTIDE SEQUENCE [LARGE SCALE GENOMIC DNA]</scope>
    <source>
        <strain evidence="3">M6</strain>
    </source>
</reference>
<dbReference type="AlphaFoldDB" id="A0A3G9G9C1"/>
<feature type="domain" description="N-acetyltransferase" evidence="1">
    <location>
        <begin position="48"/>
        <end position="210"/>
    </location>
</feature>
<gene>
    <name evidence="2" type="ORF">EM6_1542</name>
</gene>
<dbReference type="InterPro" id="IPR051531">
    <property type="entry name" value="N-acetyltransferase"/>
</dbReference>
<evidence type="ECO:0000313" key="2">
    <source>
        <dbReference type="EMBL" id="BBF80948.1"/>
    </source>
</evidence>
<evidence type="ECO:0000313" key="3">
    <source>
        <dbReference type="Proteomes" id="UP000278756"/>
    </source>
</evidence>
<dbReference type="SUPFAM" id="SSF55729">
    <property type="entry name" value="Acyl-CoA N-acyltransferases (Nat)"/>
    <property type="match status" value="1"/>
</dbReference>
<dbReference type="EMBL" id="AP018827">
    <property type="protein sequence ID" value="BBF80948.1"/>
    <property type="molecule type" value="Genomic_DNA"/>
</dbReference>
<dbReference type="Pfam" id="PF13302">
    <property type="entry name" value="Acetyltransf_3"/>
    <property type="match status" value="1"/>
</dbReference>
<dbReference type="PROSITE" id="PS51186">
    <property type="entry name" value="GNAT"/>
    <property type="match status" value="1"/>
</dbReference>